<proteinExistence type="predicted"/>
<reference evidence="1" key="1">
    <citation type="submission" date="2024-09" db="EMBL/GenBank/DDBJ databases">
        <title>Black Yeasts Isolated from many extreme environments.</title>
        <authorList>
            <person name="Coleine C."/>
            <person name="Stajich J.E."/>
            <person name="Selbmann L."/>
        </authorList>
    </citation>
    <scope>NUCLEOTIDE SEQUENCE</scope>
    <source>
        <strain evidence="1">CCFEE 5737</strain>
    </source>
</reference>
<dbReference type="EMBL" id="JAWDJW010000003">
    <property type="protein sequence ID" value="KAK3082217.1"/>
    <property type="molecule type" value="Genomic_DNA"/>
</dbReference>
<keyword evidence="2" id="KW-1185">Reference proteome</keyword>
<organism evidence="1 2">
    <name type="scientific">Coniosporium uncinatum</name>
    <dbReference type="NCBI Taxonomy" id="93489"/>
    <lineage>
        <taxon>Eukaryota</taxon>
        <taxon>Fungi</taxon>
        <taxon>Dikarya</taxon>
        <taxon>Ascomycota</taxon>
        <taxon>Pezizomycotina</taxon>
        <taxon>Dothideomycetes</taxon>
        <taxon>Dothideomycetes incertae sedis</taxon>
        <taxon>Coniosporium</taxon>
    </lineage>
</organism>
<evidence type="ECO:0000313" key="2">
    <source>
        <dbReference type="Proteomes" id="UP001186974"/>
    </source>
</evidence>
<protein>
    <submittedName>
        <fullName evidence="1">Uncharacterized protein</fullName>
    </submittedName>
</protein>
<sequence>MNGLGGVLKGGWHPEKAGGKKEGGIRSEFKGVNTVAGWMGKGKSSSNNTDYQAGLDHQSAPLATLKDPDSFGPPPKHAGAHGPAAGSLTSSTSSGGLGAPLPREQVQSYQARQQAQQEEIEKPKSPPVPYRKDTTGLNTANLPKPPARRNTPSVPASSASSGTAQKPKPSLPPRLPPRSSTPQSPAEPPPPYMSTDSLQQHQPAGTENGYINQGTMNRLGQAGINVPGFGIGSEKSPATAPRPKPQPPAATGPQLSELQQRFARMNTGSSSSSAEQLGQRSPLSPANVGAFAQGFGAAVKKAPPPPPKKKELSDGSSEPPPIPLSSKPRPT</sequence>
<dbReference type="Proteomes" id="UP001186974">
    <property type="component" value="Unassembled WGS sequence"/>
</dbReference>
<evidence type="ECO:0000313" key="1">
    <source>
        <dbReference type="EMBL" id="KAK3082217.1"/>
    </source>
</evidence>
<name>A0ACC3DZU7_9PEZI</name>
<accession>A0ACC3DZU7</accession>
<gene>
    <name evidence="1" type="ORF">LTS18_010634</name>
</gene>
<comment type="caution">
    <text evidence="1">The sequence shown here is derived from an EMBL/GenBank/DDBJ whole genome shotgun (WGS) entry which is preliminary data.</text>
</comment>